<dbReference type="AlphaFoldDB" id="A0A1S7QMW0"/>
<evidence type="ECO:0000313" key="2">
    <source>
        <dbReference type="EMBL" id="CUX39147.1"/>
    </source>
</evidence>
<dbReference type="Proteomes" id="UP000191987">
    <property type="component" value="Unassembled WGS sequence"/>
</dbReference>
<reference evidence="2 3" key="1">
    <citation type="submission" date="2016-01" db="EMBL/GenBank/DDBJ databases">
        <authorList>
            <person name="Oliw E.H."/>
        </authorList>
    </citation>
    <scope>NUCLEOTIDE SEQUENCE [LARGE SCALE GENOMIC DNA]</scope>
    <source>
        <strain evidence="2 3">Zutra 3-1</strain>
    </source>
</reference>
<feature type="region of interest" description="Disordered" evidence="1">
    <location>
        <begin position="36"/>
        <end position="55"/>
    </location>
</feature>
<dbReference type="EMBL" id="FBWG01000026">
    <property type="protein sequence ID" value="CUX39147.1"/>
    <property type="molecule type" value="Genomic_DNA"/>
</dbReference>
<proteinExistence type="predicted"/>
<name>A0A1S7QMW0_9HYPH</name>
<sequence length="55" mass="6168">MKSAIIGEALIGPNLGQKFVHSNEEALTLTRCKAQMAGDARRKHRIRNRKRRPAA</sequence>
<evidence type="ECO:0000313" key="3">
    <source>
        <dbReference type="Proteomes" id="UP000191987"/>
    </source>
</evidence>
<protein>
    <submittedName>
        <fullName evidence="2">Uncharacterized protein</fullName>
    </submittedName>
</protein>
<feature type="compositionally biased region" description="Basic residues" evidence="1">
    <location>
        <begin position="41"/>
        <end position="55"/>
    </location>
</feature>
<evidence type="ECO:0000256" key="1">
    <source>
        <dbReference type="SAM" id="MobiDB-lite"/>
    </source>
</evidence>
<gene>
    <name evidence="2" type="ORF">AGR7C_Cc90002</name>
</gene>
<accession>A0A1S7QMW0</accession>
<organism evidence="2 3">
    <name type="scientific">Agrobacterium deltaense Zutra 3/1</name>
    <dbReference type="NCBI Taxonomy" id="1183427"/>
    <lineage>
        <taxon>Bacteria</taxon>
        <taxon>Pseudomonadati</taxon>
        <taxon>Pseudomonadota</taxon>
        <taxon>Alphaproteobacteria</taxon>
        <taxon>Hyphomicrobiales</taxon>
        <taxon>Rhizobiaceae</taxon>
        <taxon>Rhizobium/Agrobacterium group</taxon>
        <taxon>Agrobacterium</taxon>
    </lineage>
</organism>